<proteinExistence type="inferred from homology"/>
<keyword evidence="4" id="KW-0964">Secreted</keyword>
<feature type="domain" description="Peptidase S8/S53" evidence="12">
    <location>
        <begin position="152"/>
        <end position="474"/>
    </location>
</feature>
<dbReference type="SUPFAM" id="SSF52743">
    <property type="entry name" value="Subtilisin-like"/>
    <property type="match status" value="1"/>
</dbReference>
<evidence type="ECO:0000313" key="13">
    <source>
        <dbReference type="EMBL" id="AZU64712.1"/>
    </source>
</evidence>
<dbReference type="AlphaFoldDB" id="A0A3T0I5V1"/>
<gene>
    <name evidence="13" type="ORF">CHR53_27700</name>
</gene>
<keyword evidence="8" id="KW-0106">Calcium</keyword>
<dbReference type="PROSITE" id="PS00136">
    <property type="entry name" value="SUBTILASE_ASP"/>
    <property type="match status" value="1"/>
</dbReference>
<evidence type="ECO:0000256" key="10">
    <source>
        <dbReference type="PROSITE-ProRule" id="PRU01240"/>
    </source>
</evidence>
<keyword evidence="14" id="KW-1185">Reference proteome</keyword>
<keyword evidence="5 10" id="KW-0645">Protease</keyword>
<dbReference type="PANTHER" id="PTHR43806">
    <property type="entry name" value="PEPTIDASE S8"/>
    <property type="match status" value="1"/>
</dbReference>
<organism evidence="13 14">
    <name type="scientific">Neobacillus mesonae</name>
    <dbReference type="NCBI Taxonomy" id="1193713"/>
    <lineage>
        <taxon>Bacteria</taxon>
        <taxon>Bacillati</taxon>
        <taxon>Bacillota</taxon>
        <taxon>Bacilli</taxon>
        <taxon>Bacillales</taxon>
        <taxon>Bacillaceae</taxon>
        <taxon>Neobacillus</taxon>
    </lineage>
</organism>
<reference evidence="13 14" key="1">
    <citation type="submission" date="2017-07" db="EMBL/GenBank/DDBJ databases">
        <title>The complete genome sequence of Bacillus mesonae strain H20-5, an efficient strain improving plant abiotic stress resistance.</title>
        <authorList>
            <person name="Kim S.Y."/>
            <person name="Song H."/>
            <person name="Sang M.K."/>
            <person name="Weon H.-Y."/>
            <person name="Song J."/>
        </authorList>
    </citation>
    <scope>NUCLEOTIDE SEQUENCE [LARGE SCALE GENOMIC DNA]</scope>
    <source>
        <strain evidence="13 14">H20-5</strain>
    </source>
</reference>
<dbReference type="InterPro" id="IPR022398">
    <property type="entry name" value="Peptidase_S8_His-AS"/>
</dbReference>
<protein>
    <submittedName>
        <fullName evidence="13">Nisin leader peptide-processing serine protease NisP</fullName>
    </submittedName>
</protein>
<keyword evidence="6 10" id="KW-0378">Hydrolase</keyword>
<dbReference type="GO" id="GO:0005576">
    <property type="term" value="C:extracellular region"/>
    <property type="evidence" value="ECO:0007669"/>
    <property type="project" value="UniProtKB-SubCell"/>
</dbReference>
<dbReference type="GO" id="GO:0004252">
    <property type="term" value="F:serine-type endopeptidase activity"/>
    <property type="evidence" value="ECO:0007669"/>
    <property type="project" value="UniProtKB-UniRule"/>
</dbReference>
<evidence type="ECO:0000256" key="1">
    <source>
        <dbReference type="ARBA" id="ARBA00001913"/>
    </source>
</evidence>
<dbReference type="PROSITE" id="PS00137">
    <property type="entry name" value="SUBTILASE_HIS"/>
    <property type="match status" value="1"/>
</dbReference>
<dbReference type="STRING" id="1193713.GCA_001636315_02459"/>
<evidence type="ECO:0000256" key="4">
    <source>
        <dbReference type="ARBA" id="ARBA00022525"/>
    </source>
</evidence>
<dbReference type="InterPro" id="IPR036852">
    <property type="entry name" value="Peptidase_S8/S53_dom_sf"/>
</dbReference>
<feature type="active site" description="Charge relay system" evidence="9 10">
    <location>
        <position position="426"/>
    </location>
</feature>
<evidence type="ECO:0000256" key="3">
    <source>
        <dbReference type="ARBA" id="ARBA00011073"/>
    </source>
</evidence>
<dbReference type="RefSeq" id="WP_127489537.1">
    <property type="nucleotide sequence ID" value="NZ_CP022572.1"/>
</dbReference>
<dbReference type="OrthoDB" id="9798386at2"/>
<feature type="active site" description="Charge relay system" evidence="9 10">
    <location>
        <position position="195"/>
    </location>
</feature>
<dbReference type="PROSITE" id="PS51892">
    <property type="entry name" value="SUBTILASE"/>
    <property type="match status" value="1"/>
</dbReference>
<evidence type="ECO:0000256" key="11">
    <source>
        <dbReference type="RuleBase" id="RU003355"/>
    </source>
</evidence>
<evidence type="ECO:0000256" key="6">
    <source>
        <dbReference type="ARBA" id="ARBA00022801"/>
    </source>
</evidence>
<evidence type="ECO:0000256" key="9">
    <source>
        <dbReference type="PIRSR" id="PIRSR615500-1"/>
    </source>
</evidence>
<dbReference type="PRINTS" id="PR01779">
    <property type="entry name" value="LANTIPROCESS"/>
</dbReference>
<keyword evidence="7 10" id="KW-0720">Serine protease</keyword>
<dbReference type="PRINTS" id="PR00723">
    <property type="entry name" value="SUBTILISIN"/>
</dbReference>
<evidence type="ECO:0000259" key="12">
    <source>
        <dbReference type="Pfam" id="PF00082"/>
    </source>
</evidence>
<evidence type="ECO:0000256" key="8">
    <source>
        <dbReference type="ARBA" id="ARBA00022837"/>
    </source>
</evidence>
<dbReference type="InterPro" id="IPR023827">
    <property type="entry name" value="Peptidase_S8_Asp-AS"/>
</dbReference>
<dbReference type="InterPro" id="IPR050131">
    <property type="entry name" value="Peptidase_S8_subtilisin-like"/>
</dbReference>
<dbReference type="Gene3D" id="3.40.50.200">
    <property type="entry name" value="Peptidase S8/S53 domain"/>
    <property type="match status" value="1"/>
</dbReference>
<sequence length="489" mass="52666">MKKKFAALSVSSVLSLSLLLGAPSIETKASPELEHYVVAYKGKLPSNFSEKIEEAGGKVERVIQEIGTVEVASSDPSFLANIKQDTNVHAADRELDAYLETDPDEKIQFTPGTPNGAKVTLDSNADSYWDQQWDMQRLTHNGDSYKLNKGNHDTVVAVIDTGIDFSHPDLKDNADLAGSKTFVPRTTDAWDQNGHGTHVAGSIAANGKVKGVGPGLTVRAYRVFGATGGAQQSWITDAIVSAANDGVDVINMSIGGWRWMANNLGEKGDSASMVAYHRAVQYAIQKGVTVVVSAGNDSRDLNNLHDMQTYWKENYGWDIKGPSRVVPAQIPGVITVSSSNEWSDEGIAFYSNYGNAIDVAGPGGDNGPLYDSLYRQNPKGDFLNKRDFTYRTLSTYPTYPVGGGNNATTKFSDGKWHGYSYLHGTSMAAPKVAGVAGVIKAAHPEYSPAQVAAAIRQSAIDFGKVGFDPLYGHGEANVYNFLSKDKPKK</sequence>
<dbReference type="KEGG" id="nmk:CHR53_27700"/>
<dbReference type="PROSITE" id="PS00138">
    <property type="entry name" value="SUBTILASE_SER"/>
    <property type="match status" value="1"/>
</dbReference>
<dbReference type="EMBL" id="CP022572">
    <property type="protein sequence ID" value="AZU64712.1"/>
    <property type="molecule type" value="Genomic_DNA"/>
</dbReference>
<comment type="cofactor">
    <cofactor evidence="1">
        <name>Ca(2+)</name>
        <dbReference type="ChEBI" id="CHEBI:29108"/>
    </cofactor>
</comment>
<comment type="subcellular location">
    <subcellularLocation>
        <location evidence="2">Secreted</location>
    </subcellularLocation>
</comment>
<dbReference type="PANTHER" id="PTHR43806:SF11">
    <property type="entry name" value="CEREVISIN-RELATED"/>
    <property type="match status" value="1"/>
</dbReference>
<feature type="active site" description="Charge relay system" evidence="9 10">
    <location>
        <position position="160"/>
    </location>
</feature>
<dbReference type="InterPro" id="IPR023828">
    <property type="entry name" value="Peptidase_S8_Ser-AS"/>
</dbReference>
<dbReference type="InterPro" id="IPR000209">
    <property type="entry name" value="Peptidase_S8/S53_dom"/>
</dbReference>
<dbReference type="Proteomes" id="UP000282892">
    <property type="component" value="Chromosome"/>
</dbReference>
<evidence type="ECO:0000256" key="7">
    <source>
        <dbReference type="ARBA" id="ARBA00022825"/>
    </source>
</evidence>
<dbReference type="GO" id="GO:0006508">
    <property type="term" value="P:proteolysis"/>
    <property type="evidence" value="ECO:0007669"/>
    <property type="project" value="UniProtKB-KW"/>
</dbReference>
<dbReference type="InterPro" id="IPR015500">
    <property type="entry name" value="Peptidase_S8_subtilisin-rel"/>
</dbReference>
<accession>A0A3T0I5V1</accession>
<name>A0A3T0I5V1_9BACI</name>
<dbReference type="Pfam" id="PF00082">
    <property type="entry name" value="Peptidase_S8"/>
    <property type="match status" value="1"/>
</dbReference>
<comment type="similarity">
    <text evidence="3 10 11">Belongs to the peptidase S8 family.</text>
</comment>
<dbReference type="InterPro" id="IPR008357">
    <property type="entry name" value="Lanit_process"/>
</dbReference>
<evidence type="ECO:0000256" key="2">
    <source>
        <dbReference type="ARBA" id="ARBA00004613"/>
    </source>
</evidence>
<evidence type="ECO:0000256" key="5">
    <source>
        <dbReference type="ARBA" id="ARBA00022670"/>
    </source>
</evidence>
<evidence type="ECO:0000313" key="14">
    <source>
        <dbReference type="Proteomes" id="UP000282892"/>
    </source>
</evidence>